<comment type="caution">
    <text evidence="7">The sequence shown here is derived from an EMBL/GenBank/DDBJ whole genome shotgun (WGS) entry which is preliminary data.</text>
</comment>
<gene>
    <name evidence="7" type="ORF">BJ987_004092</name>
</gene>
<name>A0ABS4QHL6_9NOCA</name>
<evidence type="ECO:0000313" key="7">
    <source>
        <dbReference type="EMBL" id="MBP2191191.1"/>
    </source>
</evidence>
<keyword evidence="5 6" id="KW-0949">S-adenosyl-L-methionine</keyword>
<evidence type="ECO:0000256" key="2">
    <source>
        <dbReference type="ARBA" id="ARBA00008138"/>
    </source>
</evidence>
<evidence type="ECO:0000256" key="3">
    <source>
        <dbReference type="ARBA" id="ARBA00022603"/>
    </source>
</evidence>
<dbReference type="InterPro" id="IPR011610">
    <property type="entry name" value="SAM_mthyl_Trfase_ML2640-like"/>
</dbReference>
<dbReference type="Pfam" id="PF04072">
    <property type="entry name" value="LCM"/>
    <property type="match status" value="1"/>
</dbReference>
<dbReference type="NCBIfam" id="TIGR00027">
    <property type="entry name" value="mthyl_TIGR00027"/>
    <property type="match status" value="1"/>
</dbReference>
<evidence type="ECO:0000256" key="1">
    <source>
        <dbReference type="ARBA" id="ARBA00003907"/>
    </source>
</evidence>
<dbReference type="PANTHER" id="PTHR43619">
    <property type="entry name" value="S-ADENOSYL-L-METHIONINE-DEPENDENT METHYLTRANSFERASE YKTD-RELATED"/>
    <property type="match status" value="1"/>
</dbReference>
<accession>A0ABS4QHL6</accession>
<dbReference type="PANTHER" id="PTHR43619:SF2">
    <property type="entry name" value="S-ADENOSYL-L-METHIONINE-DEPENDENT METHYLTRANSFERASES SUPERFAMILY PROTEIN"/>
    <property type="match status" value="1"/>
</dbReference>
<comment type="similarity">
    <text evidence="2 6">Belongs to the UPF0677 family.</text>
</comment>
<sequence>MTEIAPRVPVDGVAVTAIGVAVIRARESERLDRLYDDPMARVFVDAARRGFTAQRWEQLLRLADEFYEGRTVGVRLVDDRVREALNAGIAQIVLLGAGLDTRAFRMSMAAETAVFEIDLPETFAFKEMVLDSAGATPTCARHVVVADLRGNWRDKLLDSGFRTDIPAYWVDEGTLGFLTQQWSQQVVATLTELSAPGSRFGAGRYIAEPDNPRYRDLRSLVASESASSTAADPAVSDFDVEQWLTDLGWNTEFHSWNDMVAGLGRAVDLPDAHAGNIAAVRR</sequence>
<comment type="function">
    <text evidence="1 6">Exhibits S-adenosyl-L-methionine-dependent methyltransferase activity.</text>
</comment>
<evidence type="ECO:0000256" key="4">
    <source>
        <dbReference type="ARBA" id="ARBA00022679"/>
    </source>
</evidence>
<proteinExistence type="inferred from homology"/>
<evidence type="ECO:0000256" key="5">
    <source>
        <dbReference type="ARBA" id="ARBA00022691"/>
    </source>
</evidence>
<keyword evidence="3 6" id="KW-0489">Methyltransferase</keyword>
<dbReference type="Proteomes" id="UP001519325">
    <property type="component" value="Unassembled WGS sequence"/>
</dbReference>
<evidence type="ECO:0000256" key="6">
    <source>
        <dbReference type="RuleBase" id="RU362030"/>
    </source>
</evidence>
<dbReference type="InterPro" id="IPR007213">
    <property type="entry name" value="Ppm1/Ppm2/Tcmp"/>
</dbReference>
<dbReference type="GO" id="GO:0032259">
    <property type="term" value="P:methylation"/>
    <property type="evidence" value="ECO:0007669"/>
    <property type="project" value="UniProtKB-KW"/>
</dbReference>
<organism evidence="7 8">
    <name type="scientific">Nocardia goodfellowii</name>
    <dbReference type="NCBI Taxonomy" id="882446"/>
    <lineage>
        <taxon>Bacteria</taxon>
        <taxon>Bacillati</taxon>
        <taxon>Actinomycetota</taxon>
        <taxon>Actinomycetes</taxon>
        <taxon>Mycobacteriales</taxon>
        <taxon>Nocardiaceae</taxon>
        <taxon>Nocardia</taxon>
    </lineage>
</organism>
<keyword evidence="8" id="KW-1185">Reference proteome</keyword>
<evidence type="ECO:0000313" key="8">
    <source>
        <dbReference type="Proteomes" id="UP001519325"/>
    </source>
</evidence>
<keyword evidence="4" id="KW-0808">Transferase</keyword>
<dbReference type="Gene3D" id="3.40.50.150">
    <property type="entry name" value="Vaccinia Virus protein VP39"/>
    <property type="match status" value="1"/>
</dbReference>
<dbReference type="RefSeq" id="WP_209892434.1">
    <property type="nucleotide sequence ID" value="NZ_JAGGMR010000001.1"/>
</dbReference>
<dbReference type="EC" id="2.1.1.-" evidence="6"/>
<dbReference type="EMBL" id="JAGGMR010000001">
    <property type="protein sequence ID" value="MBP2191191.1"/>
    <property type="molecule type" value="Genomic_DNA"/>
</dbReference>
<dbReference type="InterPro" id="IPR029063">
    <property type="entry name" value="SAM-dependent_MTases_sf"/>
</dbReference>
<reference evidence="7 8" key="1">
    <citation type="submission" date="2021-03" db="EMBL/GenBank/DDBJ databases">
        <title>Sequencing the genomes of 1000 actinobacteria strains.</title>
        <authorList>
            <person name="Klenk H.-P."/>
        </authorList>
    </citation>
    <scope>NUCLEOTIDE SEQUENCE [LARGE SCALE GENOMIC DNA]</scope>
    <source>
        <strain evidence="7 8">DSM 45516</strain>
    </source>
</reference>
<dbReference type="SUPFAM" id="SSF53335">
    <property type="entry name" value="S-adenosyl-L-methionine-dependent methyltransferases"/>
    <property type="match status" value="1"/>
</dbReference>
<protein>
    <recommendedName>
        <fullName evidence="6">S-adenosyl-L-methionine-dependent methyltransferase</fullName>
        <ecNumber evidence="6">2.1.1.-</ecNumber>
    </recommendedName>
</protein>
<dbReference type="GO" id="GO:0008168">
    <property type="term" value="F:methyltransferase activity"/>
    <property type="evidence" value="ECO:0007669"/>
    <property type="project" value="UniProtKB-KW"/>
</dbReference>